<feature type="domain" description="Cyclic nucleotide-binding" evidence="2">
    <location>
        <begin position="21"/>
        <end position="121"/>
    </location>
</feature>
<accession>A0ABV1RM22</accession>
<dbReference type="SUPFAM" id="SSF51206">
    <property type="entry name" value="cAMP-binding domain-like"/>
    <property type="match status" value="1"/>
</dbReference>
<evidence type="ECO:0000313" key="4">
    <source>
        <dbReference type="Proteomes" id="UP001467690"/>
    </source>
</evidence>
<protein>
    <submittedName>
        <fullName evidence="3">Cyclic nucleotide-binding domain-containing protein</fullName>
    </submittedName>
</protein>
<dbReference type="InterPro" id="IPR000595">
    <property type="entry name" value="cNMP-bd_dom"/>
</dbReference>
<dbReference type="Gene3D" id="2.60.120.10">
    <property type="entry name" value="Jelly Rolls"/>
    <property type="match status" value="1"/>
</dbReference>
<evidence type="ECO:0000256" key="1">
    <source>
        <dbReference type="SAM" id="MobiDB-lite"/>
    </source>
</evidence>
<comment type="caution">
    <text evidence="3">The sequence shown here is derived from an EMBL/GenBank/DDBJ whole genome shotgun (WGS) entry which is preliminary data.</text>
</comment>
<dbReference type="RefSeq" id="WP_350403004.1">
    <property type="nucleotide sequence ID" value="NZ_JBELOE010000280.1"/>
</dbReference>
<name>A0ABV1RM22_9ALTE</name>
<dbReference type="InterPro" id="IPR018490">
    <property type="entry name" value="cNMP-bd_dom_sf"/>
</dbReference>
<dbReference type="SMART" id="SM00100">
    <property type="entry name" value="cNMP"/>
    <property type="match status" value="1"/>
</dbReference>
<dbReference type="Pfam" id="PF00027">
    <property type="entry name" value="cNMP_binding"/>
    <property type="match status" value="1"/>
</dbReference>
<gene>
    <name evidence="3" type="ORF">ABS311_19070</name>
</gene>
<dbReference type="Proteomes" id="UP001467690">
    <property type="component" value="Unassembled WGS sequence"/>
</dbReference>
<reference evidence="3 4" key="1">
    <citation type="submission" date="2024-06" db="EMBL/GenBank/DDBJ databases">
        <authorList>
            <person name="Chen R.Y."/>
        </authorList>
    </citation>
    <scope>NUCLEOTIDE SEQUENCE [LARGE SCALE GENOMIC DNA]</scope>
    <source>
        <strain evidence="3 4">D2</strain>
    </source>
</reference>
<dbReference type="PROSITE" id="PS50042">
    <property type="entry name" value="CNMP_BINDING_3"/>
    <property type="match status" value="1"/>
</dbReference>
<dbReference type="InterPro" id="IPR050503">
    <property type="entry name" value="cAMP-dep_PK_reg_su-like"/>
</dbReference>
<evidence type="ECO:0000313" key="3">
    <source>
        <dbReference type="EMBL" id="MER2493981.1"/>
    </source>
</evidence>
<dbReference type="PANTHER" id="PTHR11635">
    <property type="entry name" value="CAMP-DEPENDENT PROTEIN KINASE REGULATORY CHAIN"/>
    <property type="match status" value="1"/>
</dbReference>
<evidence type="ECO:0000259" key="2">
    <source>
        <dbReference type="PROSITE" id="PS50042"/>
    </source>
</evidence>
<feature type="region of interest" description="Disordered" evidence="1">
    <location>
        <begin position="155"/>
        <end position="183"/>
    </location>
</feature>
<proteinExistence type="predicted"/>
<dbReference type="EMBL" id="JBELOE010000280">
    <property type="protein sequence ID" value="MER2493981.1"/>
    <property type="molecule type" value="Genomic_DNA"/>
</dbReference>
<dbReference type="CDD" id="cd00038">
    <property type="entry name" value="CAP_ED"/>
    <property type="match status" value="1"/>
</dbReference>
<organism evidence="3 4">
    <name type="scientific">Catenovulum sediminis</name>
    <dbReference type="NCBI Taxonomy" id="1740262"/>
    <lineage>
        <taxon>Bacteria</taxon>
        <taxon>Pseudomonadati</taxon>
        <taxon>Pseudomonadota</taxon>
        <taxon>Gammaproteobacteria</taxon>
        <taxon>Alteromonadales</taxon>
        <taxon>Alteromonadaceae</taxon>
        <taxon>Catenovulum</taxon>
    </lineage>
</organism>
<sequence length="183" mass="20924">MKKIEKINALTELEIFSRIPIFQSLSASERSCFLTDDVVFFIVEKDEYVIRQNDNDHYFYILLSGHLEVTKNANNALIAYIEPGQFVGEIGFITNQPRTAHVKALEKSVVIQIDHNIMNRLPIKVRDQLKDQIITGLVERISHLNDELIESHEIQNKADKTNEGSSKAVIQLADDWENTDKTG</sequence>
<dbReference type="InterPro" id="IPR014710">
    <property type="entry name" value="RmlC-like_jellyroll"/>
</dbReference>
<keyword evidence="4" id="KW-1185">Reference proteome</keyword>
<dbReference type="PANTHER" id="PTHR11635:SF152">
    <property type="entry name" value="CAMP-DEPENDENT PROTEIN KINASE TYPE I REGULATORY SUBUNIT-RELATED"/>
    <property type="match status" value="1"/>
</dbReference>